<organism evidence="1 2">
    <name type="scientific">Brevundimonas intermedia</name>
    <dbReference type="NCBI Taxonomy" id="74315"/>
    <lineage>
        <taxon>Bacteria</taxon>
        <taxon>Pseudomonadati</taxon>
        <taxon>Pseudomonadota</taxon>
        <taxon>Alphaproteobacteria</taxon>
        <taxon>Caulobacterales</taxon>
        <taxon>Caulobacteraceae</taxon>
        <taxon>Brevundimonas</taxon>
    </lineage>
</organism>
<keyword evidence="2" id="KW-1185">Reference proteome</keyword>
<dbReference type="Proteomes" id="UP000298216">
    <property type="component" value="Unassembled WGS sequence"/>
</dbReference>
<sequence>MTAKDALACRRALREIREIAAVALLDDAQISEQESLQTIAAIAGWAAEGTGSAPLDCANVIRRLDAAIGEADIESLDDRSAMDLFKTVIALLQSNVRHGAPAG</sequence>
<dbReference type="RefSeq" id="WP_135193634.1">
    <property type="nucleotide sequence ID" value="NZ_SPVH01000002.1"/>
</dbReference>
<dbReference type="EMBL" id="SPVH01000002">
    <property type="protein sequence ID" value="TFW14246.1"/>
    <property type="molecule type" value="Genomic_DNA"/>
</dbReference>
<accession>A0A4Y9S2F8</accession>
<name>A0A4Y9S2F8_9CAUL</name>
<protein>
    <submittedName>
        <fullName evidence="1">Uncharacterized protein</fullName>
    </submittedName>
</protein>
<proteinExistence type="predicted"/>
<evidence type="ECO:0000313" key="2">
    <source>
        <dbReference type="Proteomes" id="UP000298216"/>
    </source>
</evidence>
<reference evidence="1 2" key="1">
    <citation type="submission" date="2019-03" db="EMBL/GenBank/DDBJ databases">
        <title>Draft genome of Brevundimonas sp. a heavy metal resistant soil bacteria.</title>
        <authorList>
            <person name="Soto J."/>
        </authorList>
    </citation>
    <scope>NUCLEOTIDE SEQUENCE [LARGE SCALE GENOMIC DNA]</scope>
    <source>
        <strain evidence="1 2">B-10</strain>
    </source>
</reference>
<dbReference type="AlphaFoldDB" id="A0A4Y9S2F8"/>
<dbReference type="OrthoDB" id="9858149at2"/>
<evidence type="ECO:0000313" key="1">
    <source>
        <dbReference type="EMBL" id="TFW14246.1"/>
    </source>
</evidence>
<gene>
    <name evidence="1" type="ORF">EGY25_03340</name>
</gene>
<comment type="caution">
    <text evidence="1">The sequence shown here is derived from an EMBL/GenBank/DDBJ whole genome shotgun (WGS) entry which is preliminary data.</text>
</comment>